<dbReference type="Proteomes" id="UP000077755">
    <property type="component" value="Chromosome 3"/>
</dbReference>
<reference evidence="1" key="2">
    <citation type="submission" date="2022-03" db="EMBL/GenBank/DDBJ databases">
        <title>Draft title - Genomic analysis of global carrot germplasm unveils the trajectory of domestication and the origin of high carotenoid orange carrot.</title>
        <authorList>
            <person name="Iorizzo M."/>
            <person name="Ellison S."/>
            <person name="Senalik D."/>
            <person name="Macko-Podgorni A."/>
            <person name="Grzebelus D."/>
            <person name="Bostan H."/>
            <person name="Rolling W."/>
            <person name="Curaba J."/>
            <person name="Simon P."/>
        </authorList>
    </citation>
    <scope>NUCLEOTIDE SEQUENCE</scope>
    <source>
        <tissue evidence="1">Leaf</tissue>
    </source>
</reference>
<protein>
    <submittedName>
        <fullName evidence="1">Uncharacterized protein</fullName>
    </submittedName>
</protein>
<dbReference type="AlphaFoldDB" id="A0A166BWS3"/>
<organism evidence="1 2">
    <name type="scientific">Daucus carota subsp. sativus</name>
    <name type="common">Carrot</name>
    <dbReference type="NCBI Taxonomy" id="79200"/>
    <lineage>
        <taxon>Eukaryota</taxon>
        <taxon>Viridiplantae</taxon>
        <taxon>Streptophyta</taxon>
        <taxon>Embryophyta</taxon>
        <taxon>Tracheophyta</taxon>
        <taxon>Spermatophyta</taxon>
        <taxon>Magnoliopsida</taxon>
        <taxon>eudicotyledons</taxon>
        <taxon>Gunneridae</taxon>
        <taxon>Pentapetalae</taxon>
        <taxon>asterids</taxon>
        <taxon>campanulids</taxon>
        <taxon>Apiales</taxon>
        <taxon>Apiaceae</taxon>
        <taxon>Apioideae</taxon>
        <taxon>Scandiceae</taxon>
        <taxon>Daucinae</taxon>
        <taxon>Daucus</taxon>
        <taxon>Daucus sect. Daucus</taxon>
    </lineage>
</organism>
<sequence>MVVVTSCNEIFGRLFLSFEPLGSAAELMDQDIGLGFHDRSYKEIQMNEIEMELFDQALDEG</sequence>
<reference evidence="1" key="1">
    <citation type="journal article" date="2016" name="Nat. Genet.">
        <title>A high-quality carrot genome assembly provides new insights into carotenoid accumulation and asterid genome evolution.</title>
        <authorList>
            <person name="Iorizzo M."/>
            <person name="Ellison S."/>
            <person name="Senalik D."/>
            <person name="Zeng P."/>
            <person name="Satapoomin P."/>
            <person name="Huang J."/>
            <person name="Bowman M."/>
            <person name="Iovene M."/>
            <person name="Sanseverino W."/>
            <person name="Cavagnaro P."/>
            <person name="Yildiz M."/>
            <person name="Macko-Podgorni A."/>
            <person name="Moranska E."/>
            <person name="Grzebelus E."/>
            <person name="Grzebelus D."/>
            <person name="Ashrafi H."/>
            <person name="Zheng Z."/>
            <person name="Cheng S."/>
            <person name="Spooner D."/>
            <person name="Van Deynze A."/>
            <person name="Simon P."/>
        </authorList>
    </citation>
    <scope>NUCLEOTIDE SEQUENCE</scope>
    <source>
        <tissue evidence="1">Leaf</tissue>
    </source>
</reference>
<dbReference type="EMBL" id="CP093345">
    <property type="protein sequence ID" value="WOG93959.1"/>
    <property type="molecule type" value="Genomic_DNA"/>
</dbReference>
<accession>A0A166BWS3</accession>
<proteinExistence type="predicted"/>
<name>A0A166BWS3_DAUCS</name>
<evidence type="ECO:0000313" key="2">
    <source>
        <dbReference type="Proteomes" id="UP000077755"/>
    </source>
</evidence>
<keyword evidence="2" id="KW-1185">Reference proteome</keyword>
<dbReference type="Gramene" id="KZN02980">
    <property type="protein sequence ID" value="KZN02980"/>
    <property type="gene ID" value="DCAR_011736"/>
</dbReference>
<evidence type="ECO:0000313" key="1">
    <source>
        <dbReference type="EMBL" id="WOG93959.1"/>
    </source>
</evidence>
<gene>
    <name evidence="1" type="ORF">DCAR_0313249</name>
</gene>